<name>A0A2S5IV10_9MICC</name>
<dbReference type="EMBL" id="PRKW01000005">
    <property type="protein sequence ID" value="PPB48380.1"/>
    <property type="molecule type" value="Genomic_DNA"/>
</dbReference>
<reference evidence="1 2" key="1">
    <citation type="journal article" date="2014" name="Int. J. Syst. Evol. Microbiol.">
        <title>Arthrobacter pityocampae sp. nov., isolated from Thaumetopoea pityocampa (Lep., Thaumetopoeidae).</title>
        <authorList>
            <person name="Ince I.A."/>
            <person name="Demirbag Z."/>
            <person name="Kati H."/>
        </authorList>
    </citation>
    <scope>NUCLEOTIDE SEQUENCE [LARGE SCALE GENOMIC DNA]</scope>
    <source>
        <strain evidence="1 2">Tp2</strain>
    </source>
</reference>
<keyword evidence="2" id="KW-1185">Reference proteome</keyword>
<dbReference type="OrthoDB" id="5118140at2"/>
<protein>
    <submittedName>
        <fullName evidence="1">Uncharacterized protein</fullName>
    </submittedName>
</protein>
<dbReference type="Proteomes" id="UP000239297">
    <property type="component" value="Unassembled WGS sequence"/>
</dbReference>
<proteinExistence type="predicted"/>
<gene>
    <name evidence="1" type="ORF">C4K88_11515</name>
</gene>
<comment type="caution">
    <text evidence="1">The sequence shown here is derived from an EMBL/GenBank/DDBJ whole genome shotgun (WGS) entry which is preliminary data.</text>
</comment>
<evidence type="ECO:0000313" key="1">
    <source>
        <dbReference type="EMBL" id="PPB48380.1"/>
    </source>
</evidence>
<evidence type="ECO:0000313" key="2">
    <source>
        <dbReference type="Proteomes" id="UP000239297"/>
    </source>
</evidence>
<dbReference type="AlphaFoldDB" id="A0A2S5IV10"/>
<sequence length="97" mass="11024">MAEKAEGFEWVGFTDDQAKLLDRTDHLGNNGWDSNGQTDELMPKHLARCAEAGLSIGQIVEAMQRIGYDKRTMHQLERWEGKRLTGKFGRLRHLSAP</sequence>
<dbReference type="RefSeq" id="WP_104121785.1">
    <property type="nucleotide sequence ID" value="NZ_PRKW01000005.1"/>
</dbReference>
<accession>A0A2S5IV10</accession>
<organism evidence="1 2">
    <name type="scientific">Arthrobacter pityocampae</name>
    <dbReference type="NCBI Taxonomy" id="547334"/>
    <lineage>
        <taxon>Bacteria</taxon>
        <taxon>Bacillati</taxon>
        <taxon>Actinomycetota</taxon>
        <taxon>Actinomycetes</taxon>
        <taxon>Micrococcales</taxon>
        <taxon>Micrococcaceae</taxon>
        <taxon>Arthrobacter</taxon>
    </lineage>
</organism>